<keyword evidence="3 7" id="KW-0813">Transport</keyword>
<dbReference type="OrthoDB" id="5290825at2759"/>
<feature type="transmembrane region" description="Helical" evidence="8">
    <location>
        <begin position="375"/>
        <end position="395"/>
    </location>
</feature>
<comment type="subcellular location">
    <subcellularLocation>
        <location evidence="1">Membrane</location>
        <topology evidence="1">Multi-pass membrane protein</topology>
    </subcellularLocation>
</comment>
<sequence length="562" mass="62015">MDAEQERLLDNELGEQIFDVSIFAEQYGLASRLEVLRKAAFLVQKDATVDQVPGLTKQEKAALHAEISHKWRQPLTMYLCIAATALGAMGQGWAQTGINGANLYYPKQFGIGSDILPDTLIVGFINSAIYLSNALIGSWLVAPLNDKYGRTGAVAIGTVISLVFNIAGSMAGNWQTLLLSRLVLGIGLAVVSGTLNIFAAESAPASIRGGLGVAWQMSCAFGIFLAFFTNMQIDSQPKTYGESGWRIMLLTAALPTLPLLVLIFICPESPSWYIKQSKRYDCTYRSLCRLRNTEIQAAKETIRLYLQSKTLEHPSKPRHVFGPLTELFTNPRIYRATLAAYTTMLSQQLCGINTVAFYSSTLFVEAKFSAHAAELASTIFGLVNFIGAVPAIWLMDLTGRRTLLLITLLPMSMVMEIAAMSFSLPESSTTLRFGLSTSMIYLFCFLYSFGMGPIPACYSAEVFPLSHRELGMSSATAVTNVFAAVLSLTFPWLLSVLGTTGSFMLYGLLNVVAWVLVFLFVPETKQRTLEELDEVFSVPTNDFIRREVSRSTTWMKRHVLRR</sequence>
<dbReference type="InterPro" id="IPR050814">
    <property type="entry name" value="Myo-inositol_Transporter"/>
</dbReference>
<feature type="transmembrane region" description="Helical" evidence="8">
    <location>
        <begin position="153"/>
        <end position="172"/>
    </location>
</feature>
<evidence type="ECO:0000259" key="9">
    <source>
        <dbReference type="PROSITE" id="PS50850"/>
    </source>
</evidence>
<keyword evidence="6 8" id="KW-0472">Membrane</keyword>
<dbReference type="PANTHER" id="PTHR48020:SF4">
    <property type="entry name" value="SYMPORT, PUTATIVE (AFU_ORTHOLOGUE AFUA_3G11790)-RELATED"/>
    <property type="match status" value="1"/>
</dbReference>
<organism evidence="10 11">
    <name type="scientific">Gomphillus americanus</name>
    <dbReference type="NCBI Taxonomy" id="1940652"/>
    <lineage>
        <taxon>Eukaryota</taxon>
        <taxon>Fungi</taxon>
        <taxon>Dikarya</taxon>
        <taxon>Ascomycota</taxon>
        <taxon>Pezizomycotina</taxon>
        <taxon>Lecanoromycetes</taxon>
        <taxon>OSLEUM clade</taxon>
        <taxon>Ostropomycetidae</taxon>
        <taxon>Ostropales</taxon>
        <taxon>Graphidaceae</taxon>
        <taxon>Gomphilloideae</taxon>
        <taxon>Gomphillus</taxon>
    </lineage>
</organism>
<dbReference type="InterPro" id="IPR003663">
    <property type="entry name" value="Sugar/inositol_transpt"/>
</dbReference>
<feature type="transmembrane region" description="Helical" evidence="8">
    <location>
        <begin position="338"/>
        <end position="363"/>
    </location>
</feature>
<feature type="transmembrane region" description="Helical" evidence="8">
    <location>
        <begin position="503"/>
        <end position="521"/>
    </location>
</feature>
<evidence type="ECO:0000256" key="7">
    <source>
        <dbReference type="RuleBase" id="RU003346"/>
    </source>
</evidence>
<feature type="domain" description="Major facilitator superfamily (MFS) profile" evidence="9">
    <location>
        <begin position="80"/>
        <end position="525"/>
    </location>
</feature>
<evidence type="ECO:0000313" key="11">
    <source>
        <dbReference type="Proteomes" id="UP000664169"/>
    </source>
</evidence>
<gene>
    <name evidence="10" type="ORF">GOMPHAMPRED_001243</name>
</gene>
<evidence type="ECO:0000256" key="2">
    <source>
        <dbReference type="ARBA" id="ARBA00010992"/>
    </source>
</evidence>
<feature type="transmembrane region" description="Helical" evidence="8">
    <location>
        <begin position="178"/>
        <end position="199"/>
    </location>
</feature>
<name>A0A8H3F5G3_9LECA</name>
<reference evidence="10" key="1">
    <citation type="submission" date="2021-03" db="EMBL/GenBank/DDBJ databases">
        <authorList>
            <person name="Tagirdzhanova G."/>
        </authorList>
    </citation>
    <scope>NUCLEOTIDE SEQUENCE</scope>
</reference>
<dbReference type="GO" id="GO:0015798">
    <property type="term" value="P:myo-inositol transport"/>
    <property type="evidence" value="ECO:0007669"/>
    <property type="project" value="UniProtKB-ARBA"/>
</dbReference>
<dbReference type="Gene3D" id="1.20.1250.20">
    <property type="entry name" value="MFS general substrate transporter like domains"/>
    <property type="match status" value="1"/>
</dbReference>
<feature type="transmembrane region" description="Helical" evidence="8">
    <location>
        <begin position="440"/>
        <end position="463"/>
    </location>
</feature>
<evidence type="ECO:0000256" key="3">
    <source>
        <dbReference type="ARBA" id="ARBA00022448"/>
    </source>
</evidence>
<dbReference type="InterPro" id="IPR005828">
    <property type="entry name" value="MFS_sugar_transport-like"/>
</dbReference>
<comment type="caution">
    <text evidence="10">The sequence shown here is derived from an EMBL/GenBank/DDBJ whole genome shotgun (WGS) entry which is preliminary data.</text>
</comment>
<dbReference type="EMBL" id="CAJPDQ010000012">
    <property type="protein sequence ID" value="CAF9917399.1"/>
    <property type="molecule type" value="Genomic_DNA"/>
</dbReference>
<feature type="transmembrane region" description="Helical" evidence="8">
    <location>
        <begin position="120"/>
        <end position="141"/>
    </location>
</feature>
<dbReference type="PROSITE" id="PS50850">
    <property type="entry name" value="MFS"/>
    <property type="match status" value="1"/>
</dbReference>
<accession>A0A8H3F5G3</accession>
<evidence type="ECO:0000256" key="4">
    <source>
        <dbReference type="ARBA" id="ARBA00022692"/>
    </source>
</evidence>
<evidence type="ECO:0000256" key="6">
    <source>
        <dbReference type="ARBA" id="ARBA00023136"/>
    </source>
</evidence>
<evidence type="ECO:0000256" key="1">
    <source>
        <dbReference type="ARBA" id="ARBA00004141"/>
    </source>
</evidence>
<dbReference type="Proteomes" id="UP000664169">
    <property type="component" value="Unassembled WGS sequence"/>
</dbReference>
<feature type="transmembrane region" description="Helical" evidence="8">
    <location>
        <begin position="75"/>
        <end position="94"/>
    </location>
</feature>
<dbReference type="PANTHER" id="PTHR48020">
    <property type="entry name" value="PROTON MYO-INOSITOL COTRANSPORTER"/>
    <property type="match status" value="1"/>
</dbReference>
<dbReference type="PRINTS" id="PR00171">
    <property type="entry name" value="SUGRTRNSPORT"/>
</dbReference>
<protein>
    <recommendedName>
        <fullName evidence="9">Major facilitator superfamily (MFS) profile domain-containing protein</fullName>
    </recommendedName>
</protein>
<evidence type="ECO:0000256" key="5">
    <source>
        <dbReference type="ARBA" id="ARBA00022989"/>
    </source>
</evidence>
<proteinExistence type="inferred from homology"/>
<dbReference type="AlphaFoldDB" id="A0A8H3F5G3"/>
<evidence type="ECO:0000256" key="8">
    <source>
        <dbReference type="SAM" id="Phobius"/>
    </source>
</evidence>
<keyword evidence="5 8" id="KW-1133">Transmembrane helix</keyword>
<dbReference type="InterPro" id="IPR036259">
    <property type="entry name" value="MFS_trans_sf"/>
</dbReference>
<evidence type="ECO:0000313" key="10">
    <source>
        <dbReference type="EMBL" id="CAF9917399.1"/>
    </source>
</evidence>
<dbReference type="GO" id="GO:0015791">
    <property type="term" value="P:polyol transmembrane transport"/>
    <property type="evidence" value="ECO:0007669"/>
    <property type="project" value="UniProtKB-ARBA"/>
</dbReference>
<dbReference type="GO" id="GO:0016020">
    <property type="term" value="C:membrane"/>
    <property type="evidence" value="ECO:0007669"/>
    <property type="project" value="UniProtKB-SubCell"/>
</dbReference>
<feature type="transmembrane region" description="Helical" evidence="8">
    <location>
        <begin position="211"/>
        <end position="233"/>
    </location>
</feature>
<feature type="transmembrane region" description="Helical" evidence="8">
    <location>
        <begin position="402"/>
        <end position="420"/>
    </location>
</feature>
<feature type="transmembrane region" description="Helical" evidence="8">
    <location>
        <begin position="245"/>
        <end position="266"/>
    </location>
</feature>
<comment type="similarity">
    <text evidence="2 7">Belongs to the major facilitator superfamily. Sugar transporter (TC 2.A.1.1) family.</text>
</comment>
<dbReference type="InterPro" id="IPR020846">
    <property type="entry name" value="MFS_dom"/>
</dbReference>
<dbReference type="GO" id="GO:0022857">
    <property type="term" value="F:transmembrane transporter activity"/>
    <property type="evidence" value="ECO:0007669"/>
    <property type="project" value="InterPro"/>
</dbReference>
<dbReference type="SUPFAM" id="SSF103473">
    <property type="entry name" value="MFS general substrate transporter"/>
    <property type="match status" value="1"/>
</dbReference>
<dbReference type="Pfam" id="PF00083">
    <property type="entry name" value="Sugar_tr"/>
    <property type="match status" value="1"/>
</dbReference>
<dbReference type="NCBIfam" id="TIGR00879">
    <property type="entry name" value="SP"/>
    <property type="match status" value="1"/>
</dbReference>
<keyword evidence="4 8" id="KW-0812">Transmembrane</keyword>
<feature type="transmembrane region" description="Helical" evidence="8">
    <location>
        <begin position="475"/>
        <end position="497"/>
    </location>
</feature>
<keyword evidence="11" id="KW-1185">Reference proteome</keyword>